<dbReference type="EMBL" id="CP003696">
    <property type="protein sequence ID" value="AGP30141.1"/>
    <property type="molecule type" value="Genomic_DNA"/>
</dbReference>
<evidence type="ECO:0000313" key="3">
    <source>
        <dbReference type="Proteomes" id="UP000014809"/>
    </source>
</evidence>
<reference evidence="2 3" key="1">
    <citation type="submission" date="2012-06" db="EMBL/GenBank/DDBJ databases">
        <title>Complete genome sequence of Corynebacterium terpenotabidum Y-11 (=DSM 44721).</title>
        <authorList>
            <person name="Ruckert C."/>
            <person name="Albersmeier A."/>
            <person name="Al-Dilaimi A."/>
            <person name="Szczepanowski R."/>
            <person name="Kalinowski J."/>
        </authorList>
    </citation>
    <scope>NUCLEOTIDE SEQUENCE [LARGE SCALE GENOMIC DNA]</scope>
    <source>
        <strain evidence="2 3">Y-11</strain>
    </source>
</reference>
<dbReference type="HOGENOM" id="CLU_813088_0_0_11"/>
<evidence type="ECO:0000256" key="1">
    <source>
        <dbReference type="SAM" id="MobiDB-lite"/>
    </source>
</evidence>
<dbReference type="Pfam" id="PF10722">
    <property type="entry name" value="YbjN"/>
    <property type="match status" value="1"/>
</dbReference>
<sequence>MFGRKASTTRRLWKDAPDPGDVEVIPDPHPDAELAASVLRRVLVEVGGEDVAGFDVAVAVSVSPLTFTLEALWRGVADATADVILNRWNAGHTVPRVHAELDEEGRIRVCADSTLVSNSGVTVQQLDEWMRRALAGVSALGAYLSTRWTEGAEPVGSPDLPVASGDITALVTDDNRYGLRGGRTPAVLLPRLRGGEQATEVKDAGASGRRGNGYLRFPSGPDVVLHDGTLTVTDSVPLGETDADTVDWLCALCGRANAAPGGVVSVVDSGPGGTMLTCAVHRPVGSGLSDSQAADIVTRDRQVVVEALRLLLAEVTDA</sequence>
<organism evidence="2 3">
    <name type="scientific">Corynebacterium terpenotabidum Y-11</name>
    <dbReference type="NCBI Taxonomy" id="1200352"/>
    <lineage>
        <taxon>Bacteria</taxon>
        <taxon>Bacillati</taxon>
        <taxon>Actinomycetota</taxon>
        <taxon>Actinomycetes</taxon>
        <taxon>Mycobacteriales</taxon>
        <taxon>Corynebacteriaceae</taxon>
        <taxon>Corynebacterium</taxon>
    </lineage>
</organism>
<proteinExistence type="predicted"/>
<dbReference type="InterPro" id="IPR019660">
    <property type="entry name" value="Put_sensory_transdc_reg_YbjN"/>
</dbReference>
<dbReference type="AlphaFoldDB" id="S4XC21"/>
<dbReference type="Proteomes" id="UP000014809">
    <property type="component" value="Chromosome"/>
</dbReference>
<dbReference type="OrthoDB" id="4427617at2"/>
<evidence type="ECO:0000313" key="2">
    <source>
        <dbReference type="EMBL" id="AGP30141.1"/>
    </source>
</evidence>
<gene>
    <name evidence="2" type="ORF">A606_02440</name>
</gene>
<name>S4XC21_9CORY</name>
<dbReference type="PATRIC" id="fig|1200352.3.peg.490"/>
<accession>S4XC21</accession>
<keyword evidence="3" id="KW-1185">Reference proteome</keyword>
<dbReference type="eggNOG" id="ENOG5031IZU">
    <property type="taxonomic scope" value="Bacteria"/>
</dbReference>
<dbReference type="KEGG" id="cter:A606_02440"/>
<feature type="region of interest" description="Disordered" evidence="1">
    <location>
        <begin position="1"/>
        <end position="20"/>
    </location>
</feature>
<dbReference type="RefSeq" id="WP_020440506.1">
    <property type="nucleotide sequence ID" value="NC_021663.1"/>
</dbReference>
<dbReference type="STRING" id="1200352.A606_02440"/>
<protein>
    <submittedName>
        <fullName evidence="2">Uncharacterized protein</fullName>
    </submittedName>
</protein>